<dbReference type="PANTHER" id="PTHR30308">
    <property type="entry name" value="TMRNA-BINDING COMPONENT OF TRANS-TRANSLATION TAGGING COMPLEX"/>
    <property type="match status" value="1"/>
</dbReference>
<dbReference type="NCBIfam" id="TIGR00086">
    <property type="entry name" value="smpB"/>
    <property type="match status" value="1"/>
</dbReference>
<comment type="function">
    <text evidence="3">Required for rescue of stalled ribosomes mediated by trans-translation. Binds to transfer-messenger RNA (tmRNA), required for stable association of tmRNA with ribosomes. tmRNA and SmpB together mimic tRNA shape, replacing the anticodon stem-loop with SmpB. tmRNA is encoded by the ssrA gene; the 2 termini fold to resemble tRNA(Ala) and it encodes a 'tag peptide', a short internal open reading frame. During trans-translation Ala-aminoacylated tmRNA acts like a tRNA, entering the A-site of stalled ribosomes, displacing the stalled mRNA. The ribosome then switches to translate the ORF on the tmRNA; the nascent peptide is terminated with the 'tag peptide' encoded by the tmRNA and targeted for degradation. The ribosome is freed to recommence translation, which seems to be the essential function of trans-translation.</text>
</comment>
<dbReference type="PANTHER" id="PTHR30308:SF2">
    <property type="entry name" value="SSRA-BINDING PROTEIN"/>
    <property type="match status" value="1"/>
</dbReference>
<evidence type="ECO:0000256" key="4">
    <source>
        <dbReference type="SAM" id="MobiDB-lite"/>
    </source>
</evidence>
<evidence type="ECO:0000313" key="6">
    <source>
        <dbReference type="Proteomes" id="UP000620266"/>
    </source>
</evidence>
<feature type="region of interest" description="Disordered" evidence="4">
    <location>
        <begin position="129"/>
        <end position="150"/>
    </location>
</feature>
<dbReference type="Pfam" id="PF01668">
    <property type="entry name" value="SmpB"/>
    <property type="match status" value="1"/>
</dbReference>
<evidence type="ECO:0000256" key="3">
    <source>
        <dbReference type="HAMAP-Rule" id="MF_00023"/>
    </source>
</evidence>
<keyword evidence="2 3" id="KW-0694">RNA-binding</keyword>
<keyword evidence="1 3" id="KW-0963">Cytoplasm</keyword>
<dbReference type="GO" id="GO:0070929">
    <property type="term" value="P:trans-translation"/>
    <property type="evidence" value="ECO:0007669"/>
    <property type="project" value="UniProtKB-UniRule"/>
</dbReference>
<dbReference type="NCBIfam" id="NF003843">
    <property type="entry name" value="PRK05422.1"/>
    <property type="match status" value="1"/>
</dbReference>
<dbReference type="Proteomes" id="UP000620266">
    <property type="component" value="Unassembled WGS sequence"/>
</dbReference>
<dbReference type="GO" id="GO:0070930">
    <property type="term" value="P:trans-translation-dependent protein tagging"/>
    <property type="evidence" value="ECO:0007669"/>
    <property type="project" value="TreeGrafter"/>
</dbReference>
<dbReference type="PROSITE" id="PS01317">
    <property type="entry name" value="SSRP"/>
    <property type="match status" value="1"/>
</dbReference>
<dbReference type="InterPro" id="IPR023620">
    <property type="entry name" value="SmpB"/>
</dbReference>
<comment type="subcellular location">
    <subcellularLocation>
        <location evidence="3">Cytoplasm</location>
    </subcellularLocation>
    <text evidence="3">The tmRNA-SmpB complex associates with stalled 70S ribosomes.</text>
</comment>
<dbReference type="InterPro" id="IPR000037">
    <property type="entry name" value="SsrA-bd_prot"/>
</dbReference>
<proteinExistence type="inferred from homology"/>
<dbReference type="InterPro" id="IPR020081">
    <property type="entry name" value="SsrA-bd_prot_CS"/>
</dbReference>
<gene>
    <name evidence="3 5" type="primary">smpB</name>
    <name evidence="5" type="ORF">GCM10007205_08920</name>
</gene>
<sequence>MKTIVDNRKALHDYAIEDRYEAGLVLQGWEVKAIRQGRVQLKEAYVVARNDELFLFGAHVSALTSTSSFSHPEARRTRKLLLHAREIDKLVGKVRQAGFTMVPLNLHWVKGRVKCDIALAKGKREYDKRNAERERDWQREQQKIMKIHRR</sequence>
<dbReference type="HAMAP" id="MF_00023">
    <property type="entry name" value="SmpB"/>
    <property type="match status" value="1"/>
</dbReference>
<comment type="similarity">
    <text evidence="3">Belongs to the SmpB family.</text>
</comment>
<dbReference type="SUPFAM" id="SSF74982">
    <property type="entry name" value="Small protein B (SmpB)"/>
    <property type="match status" value="1"/>
</dbReference>
<evidence type="ECO:0000256" key="2">
    <source>
        <dbReference type="ARBA" id="ARBA00022884"/>
    </source>
</evidence>
<dbReference type="RefSeq" id="WP_188395000.1">
    <property type="nucleotide sequence ID" value="NZ_BMCG01000002.1"/>
</dbReference>
<organism evidence="5 6">
    <name type="scientific">Oxalicibacterium flavum</name>
    <dbReference type="NCBI Taxonomy" id="179467"/>
    <lineage>
        <taxon>Bacteria</taxon>
        <taxon>Pseudomonadati</taxon>
        <taxon>Pseudomonadota</taxon>
        <taxon>Betaproteobacteria</taxon>
        <taxon>Burkholderiales</taxon>
        <taxon>Oxalobacteraceae</taxon>
        <taxon>Oxalicibacterium</taxon>
    </lineage>
</organism>
<dbReference type="AlphaFoldDB" id="A0A8J2UPF3"/>
<dbReference type="EMBL" id="BMCG01000002">
    <property type="protein sequence ID" value="GGC01897.1"/>
    <property type="molecule type" value="Genomic_DNA"/>
</dbReference>
<dbReference type="GO" id="GO:0003723">
    <property type="term" value="F:RNA binding"/>
    <property type="evidence" value="ECO:0007669"/>
    <property type="project" value="UniProtKB-UniRule"/>
</dbReference>
<reference evidence="5" key="2">
    <citation type="submission" date="2020-09" db="EMBL/GenBank/DDBJ databases">
        <authorList>
            <person name="Sun Q."/>
            <person name="Sedlacek I."/>
        </authorList>
    </citation>
    <scope>NUCLEOTIDE SEQUENCE</scope>
    <source>
        <strain evidence="5">CCM 7086</strain>
    </source>
</reference>
<evidence type="ECO:0000313" key="5">
    <source>
        <dbReference type="EMBL" id="GGC01897.1"/>
    </source>
</evidence>
<dbReference type="CDD" id="cd09294">
    <property type="entry name" value="SmpB"/>
    <property type="match status" value="1"/>
</dbReference>
<protein>
    <recommendedName>
        <fullName evidence="3">SsrA-binding protein</fullName>
    </recommendedName>
    <alternativeName>
        <fullName evidence="3">Small protein B</fullName>
    </alternativeName>
</protein>
<accession>A0A8J2UPF3</accession>
<keyword evidence="6" id="KW-1185">Reference proteome</keyword>
<comment type="caution">
    <text evidence="5">The sequence shown here is derived from an EMBL/GenBank/DDBJ whole genome shotgun (WGS) entry which is preliminary data.</text>
</comment>
<dbReference type="Gene3D" id="2.40.280.10">
    <property type="match status" value="1"/>
</dbReference>
<reference evidence="5" key="1">
    <citation type="journal article" date="2014" name="Int. J. Syst. Evol. Microbiol.">
        <title>Complete genome sequence of Corynebacterium casei LMG S-19264T (=DSM 44701T), isolated from a smear-ripened cheese.</title>
        <authorList>
            <consortium name="US DOE Joint Genome Institute (JGI-PGF)"/>
            <person name="Walter F."/>
            <person name="Albersmeier A."/>
            <person name="Kalinowski J."/>
            <person name="Ruckert C."/>
        </authorList>
    </citation>
    <scope>NUCLEOTIDE SEQUENCE</scope>
    <source>
        <strain evidence="5">CCM 7086</strain>
    </source>
</reference>
<feature type="compositionally biased region" description="Basic and acidic residues" evidence="4">
    <location>
        <begin position="129"/>
        <end position="143"/>
    </location>
</feature>
<name>A0A8J2UPF3_9BURK</name>
<dbReference type="GO" id="GO:0005829">
    <property type="term" value="C:cytosol"/>
    <property type="evidence" value="ECO:0007669"/>
    <property type="project" value="TreeGrafter"/>
</dbReference>
<evidence type="ECO:0000256" key="1">
    <source>
        <dbReference type="ARBA" id="ARBA00022490"/>
    </source>
</evidence>